<dbReference type="Pfam" id="PF07714">
    <property type="entry name" value="PK_Tyr_Ser-Thr"/>
    <property type="match status" value="1"/>
</dbReference>
<dbReference type="GO" id="GO:0004714">
    <property type="term" value="F:transmembrane receptor protein tyrosine kinase activity"/>
    <property type="evidence" value="ECO:0007669"/>
    <property type="project" value="UniProtKB-EC"/>
</dbReference>
<name>A9VBL5_MONBE</name>
<organism evidence="17 18">
    <name type="scientific">Monosiga brevicollis</name>
    <name type="common">Choanoflagellate</name>
    <dbReference type="NCBI Taxonomy" id="81824"/>
    <lineage>
        <taxon>Eukaryota</taxon>
        <taxon>Choanoflagellata</taxon>
        <taxon>Craspedida</taxon>
        <taxon>Salpingoecidae</taxon>
        <taxon>Monosiga</taxon>
    </lineage>
</organism>
<feature type="chain" id="PRO_5002743070" description="non-specific protein-tyrosine kinase" evidence="13">
    <location>
        <begin position="29"/>
        <end position="1547"/>
    </location>
</feature>
<evidence type="ECO:0000259" key="14">
    <source>
        <dbReference type="PROSITE" id="PS50011"/>
    </source>
</evidence>
<evidence type="ECO:0000256" key="12">
    <source>
        <dbReference type="SAM" id="MobiDB-lite"/>
    </source>
</evidence>
<dbReference type="InParanoid" id="A9VBL5"/>
<dbReference type="PROSITE" id="PS50026">
    <property type="entry name" value="EGF_3"/>
    <property type="match status" value="1"/>
</dbReference>
<feature type="signal peptide" evidence="13">
    <location>
        <begin position="1"/>
        <end position="28"/>
    </location>
</feature>
<evidence type="ECO:0000256" key="8">
    <source>
        <dbReference type="ARBA" id="ARBA00023137"/>
    </source>
</evidence>
<evidence type="ECO:0000256" key="4">
    <source>
        <dbReference type="ARBA" id="ARBA00022737"/>
    </source>
</evidence>
<evidence type="ECO:0000256" key="5">
    <source>
        <dbReference type="ARBA" id="ARBA00022741"/>
    </source>
</evidence>
<dbReference type="Gene3D" id="1.10.510.10">
    <property type="entry name" value="Transferase(Phosphotransferase) domain 1"/>
    <property type="match status" value="1"/>
</dbReference>
<evidence type="ECO:0000256" key="6">
    <source>
        <dbReference type="ARBA" id="ARBA00022777"/>
    </source>
</evidence>
<keyword evidence="10" id="KW-0245">EGF-like domain</keyword>
<keyword evidence="6" id="KW-0418">Kinase</keyword>
<keyword evidence="3" id="KW-0808">Transferase</keyword>
<dbReference type="FunFam" id="1.10.510.10:FF:000521">
    <property type="entry name" value="Tyrosine-protein kinase pr2"/>
    <property type="match status" value="1"/>
</dbReference>
<dbReference type="SMART" id="SM00219">
    <property type="entry name" value="TyrKc"/>
    <property type="match status" value="1"/>
</dbReference>
<dbReference type="Gene3D" id="2.10.25.10">
    <property type="entry name" value="Laminin"/>
    <property type="match status" value="1"/>
</dbReference>
<comment type="catalytic activity">
    <reaction evidence="9">
        <text>L-tyrosyl-[protein] + ATP = O-phospho-L-tyrosyl-[protein] + ADP + H(+)</text>
        <dbReference type="Rhea" id="RHEA:10596"/>
        <dbReference type="Rhea" id="RHEA-COMP:10136"/>
        <dbReference type="Rhea" id="RHEA-COMP:20101"/>
        <dbReference type="ChEBI" id="CHEBI:15378"/>
        <dbReference type="ChEBI" id="CHEBI:30616"/>
        <dbReference type="ChEBI" id="CHEBI:46858"/>
        <dbReference type="ChEBI" id="CHEBI:61978"/>
        <dbReference type="ChEBI" id="CHEBI:456216"/>
        <dbReference type="EC" id="2.7.10.1"/>
    </reaction>
</comment>
<dbReference type="InterPro" id="IPR011009">
    <property type="entry name" value="Kinase-like_dom_sf"/>
</dbReference>
<accession>A9VBL5</accession>
<comment type="caution">
    <text evidence="10">Lacks conserved residue(s) required for the propagation of feature annotation.</text>
</comment>
<dbReference type="InterPro" id="IPR008266">
    <property type="entry name" value="Tyr_kinase_AS"/>
</dbReference>
<keyword evidence="4" id="KW-0677">Repeat</keyword>
<dbReference type="PROSITE" id="PS50011">
    <property type="entry name" value="PROTEIN_KINASE_DOM"/>
    <property type="match status" value="1"/>
</dbReference>
<evidence type="ECO:0000256" key="13">
    <source>
        <dbReference type="SAM" id="SignalP"/>
    </source>
</evidence>
<evidence type="ECO:0000256" key="3">
    <source>
        <dbReference type="ARBA" id="ARBA00022679"/>
    </source>
</evidence>
<dbReference type="KEGG" id="mbr:MONBRDRAFT_29610"/>
<dbReference type="SMART" id="SM01411">
    <property type="entry name" value="Ephrin_rec_like"/>
    <property type="match status" value="3"/>
</dbReference>
<keyword evidence="5 11" id="KW-0547">Nucleotide-binding</keyword>
<evidence type="ECO:0000313" key="17">
    <source>
        <dbReference type="EMBL" id="EDQ85118.1"/>
    </source>
</evidence>
<evidence type="ECO:0000256" key="1">
    <source>
        <dbReference type="ARBA" id="ARBA00004167"/>
    </source>
</evidence>
<keyword evidence="7 11" id="KW-0067">ATP-binding</keyword>
<protein>
    <recommendedName>
        <fullName evidence="2">non-specific protein-tyrosine kinase</fullName>
        <ecNumber evidence="2">2.7.10.2</ecNumber>
    </recommendedName>
</protein>
<feature type="disulfide bond" evidence="10">
    <location>
        <begin position="54"/>
        <end position="63"/>
    </location>
</feature>
<gene>
    <name evidence="17" type="ORF">MONBRDRAFT_29610</name>
</gene>
<keyword evidence="8" id="KW-0829">Tyrosine-protein kinase</keyword>
<feature type="domain" description="Protein kinase" evidence="14">
    <location>
        <begin position="1015"/>
        <end position="1275"/>
    </location>
</feature>
<dbReference type="PROSITE" id="PS00022">
    <property type="entry name" value="EGF_1"/>
    <property type="match status" value="1"/>
</dbReference>
<dbReference type="PROSITE" id="PS00109">
    <property type="entry name" value="PROTEIN_KINASE_TYR"/>
    <property type="match status" value="1"/>
</dbReference>
<dbReference type="EMBL" id="CH991577">
    <property type="protein sequence ID" value="EDQ85118.1"/>
    <property type="molecule type" value="Genomic_DNA"/>
</dbReference>
<feature type="region of interest" description="Disordered" evidence="12">
    <location>
        <begin position="1513"/>
        <end position="1547"/>
    </location>
</feature>
<dbReference type="RefSeq" id="XP_001750122.1">
    <property type="nucleotide sequence ID" value="XM_001750070.1"/>
</dbReference>
<feature type="domain" description="EGF-like" evidence="15">
    <location>
        <begin position="28"/>
        <end position="64"/>
    </location>
</feature>
<dbReference type="InterPro" id="IPR017441">
    <property type="entry name" value="Protein_kinase_ATP_BS"/>
</dbReference>
<dbReference type="GO" id="GO:0005524">
    <property type="term" value="F:ATP binding"/>
    <property type="evidence" value="ECO:0007669"/>
    <property type="project" value="UniProtKB-UniRule"/>
</dbReference>
<dbReference type="GO" id="GO:0005886">
    <property type="term" value="C:plasma membrane"/>
    <property type="evidence" value="ECO:0000318"/>
    <property type="project" value="GO_Central"/>
</dbReference>
<dbReference type="PROSITE" id="PS00107">
    <property type="entry name" value="PROTEIN_KINASE_ATP"/>
    <property type="match status" value="1"/>
</dbReference>
<reference evidence="17 18" key="1">
    <citation type="journal article" date="2008" name="Nature">
        <title>The genome of the choanoflagellate Monosiga brevicollis and the origin of metazoans.</title>
        <authorList>
            <consortium name="JGI Sequencing"/>
            <person name="King N."/>
            <person name="Westbrook M.J."/>
            <person name="Young S.L."/>
            <person name="Kuo A."/>
            <person name="Abedin M."/>
            <person name="Chapman J."/>
            <person name="Fairclough S."/>
            <person name="Hellsten U."/>
            <person name="Isogai Y."/>
            <person name="Letunic I."/>
            <person name="Marr M."/>
            <person name="Pincus D."/>
            <person name="Putnam N."/>
            <person name="Rokas A."/>
            <person name="Wright K.J."/>
            <person name="Zuzow R."/>
            <person name="Dirks W."/>
            <person name="Good M."/>
            <person name="Goodstein D."/>
            <person name="Lemons D."/>
            <person name="Li W."/>
            <person name="Lyons J.B."/>
            <person name="Morris A."/>
            <person name="Nichols S."/>
            <person name="Richter D.J."/>
            <person name="Salamov A."/>
            <person name="Bork P."/>
            <person name="Lim W.A."/>
            <person name="Manning G."/>
            <person name="Miller W.T."/>
            <person name="McGinnis W."/>
            <person name="Shapiro H."/>
            <person name="Tjian R."/>
            <person name="Grigoriev I.V."/>
            <person name="Rokhsar D."/>
        </authorList>
    </citation>
    <scope>NUCLEOTIDE SEQUENCE [LARGE SCALE GENOMIC DNA]</scope>
    <source>
        <strain evidence="18">MX1 / ATCC 50154</strain>
    </source>
</reference>
<dbReference type="OMA" id="VIMIMEY"/>
<dbReference type="InterPro" id="IPR050122">
    <property type="entry name" value="RTK"/>
</dbReference>
<evidence type="ECO:0000256" key="11">
    <source>
        <dbReference type="PROSITE-ProRule" id="PRU10141"/>
    </source>
</evidence>
<keyword evidence="13" id="KW-0732">Signal</keyword>
<keyword evidence="18" id="KW-1185">Reference proteome</keyword>
<dbReference type="Proteomes" id="UP000001357">
    <property type="component" value="Unassembled WGS sequence"/>
</dbReference>
<dbReference type="PROSITE" id="PS50825">
    <property type="entry name" value="HYR"/>
    <property type="match status" value="1"/>
</dbReference>
<feature type="region of interest" description="Disordered" evidence="12">
    <location>
        <begin position="1306"/>
        <end position="1397"/>
    </location>
</feature>
<evidence type="ECO:0000256" key="7">
    <source>
        <dbReference type="ARBA" id="ARBA00022840"/>
    </source>
</evidence>
<evidence type="ECO:0000313" key="18">
    <source>
        <dbReference type="Proteomes" id="UP000001357"/>
    </source>
</evidence>
<dbReference type="SUPFAM" id="SSF56112">
    <property type="entry name" value="Protein kinase-like (PK-like)"/>
    <property type="match status" value="1"/>
</dbReference>
<feature type="domain" description="HYR" evidence="16">
    <location>
        <begin position="627"/>
        <end position="710"/>
    </location>
</feature>
<dbReference type="STRING" id="81824.A9VBL5"/>
<dbReference type="EC" id="2.7.10.2" evidence="2"/>
<proteinExistence type="predicted"/>
<dbReference type="SUPFAM" id="SSF57196">
    <property type="entry name" value="EGF/Laminin"/>
    <property type="match status" value="1"/>
</dbReference>
<dbReference type="PANTHER" id="PTHR24416:SF621">
    <property type="entry name" value="TYROSINE KINASE RECEPTOR CAD96CA"/>
    <property type="match status" value="1"/>
</dbReference>
<evidence type="ECO:0000259" key="15">
    <source>
        <dbReference type="PROSITE" id="PS50026"/>
    </source>
</evidence>
<evidence type="ECO:0000256" key="2">
    <source>
        <dbReference type="ARBA" id="ARBA00011903"/>
    </source>
</evidence>
<dbReference type="InterPro" id="IPR001245">
    <property type="entry name" value="Ser-Thr/Tyr_kinase_cat_dom"/>
</dbReference>
<dbReference type="GO" id="GO:0004715">
    <property type="term" value="F:non-membrane spanning protein tyrosine kinase activity"/>
    <property type="evidence" value="ECO:0007669"/>
    <property type="project" value="UniProtKB-EC"/>
</dbReference>
<keyword evidence="10" id="KW-1015">Disulfide bond</keyword>
<dbReference type="InterPro" id="IPR003410">
    <property type="entry name" value="HYR_dom"/>
</dbReference>
<comment type="subcellular location">
    <subcellularLocation>
        <location evidence="1">Membrane</location>
        <topology evidence="1">Single-pass membrane protein</topology>
    </subcellularLocation>
</comment>
<dbReference type="eggNOG" id="KOG0196">
    <property type="taxonomic scope" value="Eukaryota"/>
</dbReference>
<dbReference type="InterPro" id="IPR020635">
    <property type="entry name" value="Tyr_kinase_cat_dom"/>
</dbReference>
<feature type="compositionally biased region" description="Basic residues" evidence="12">
    <location>
        <begin position="1378"/>
        <end position="1390"/>
    </location>
</feature>
<evidence type="ECO:0000256" key="9">
    <source>
        <dbReference type="ARBA" id="ARBA00051243"/>
    </source>
</evidence>
<dbReference type="GeneID" id="5895343"/>
<dbReference type="CDD" id="cd00192">
    <property type="entry name" value="PTKc"/>
    <property type="match status" value="1"/>
</dbReference>
<evidence type="ECO:0000256" key="10">
    <source>
        <dbReference type="PROSITE-ProRule" id="PRU00076"/>
    </source>
</evidence>
<dbReference type="SMART" id="SM00181">
    <property type="entry name" value="EGF"/>
    <property type="match status" value="2"/>
</dbReference>
<dbReference type="PRINTS" id="PR00109">
    <property type="entry name" value="TYRKINASE"/>
</dbReference>
<feature type="compositionally biased region" description="Polar residues" evidence="12">
    <location>
        <begin position="1537"/>
        <end position="1547"/>
    </location>
</feature>
<feature type="binding site" evidence="11">
    <location>
        <position position="1050"/>
    </location>
    <ligand>
        <name>ATP</name>
        <dbReference type="ChEBI" id="CHEBI:30616"/>
    </ligand>
</feature>
<dbReference type="GO" id="GO:0004713">
    <property type="term" value="F:protein tyrosine kinase activity"/>
    <property type="evidence" value="ECO:0000318"/>
    <property type="project" value="GO_Central"/>
</dbReference>
<dbReference type="PANTHER" id="PTHR24416">
    <property type="entry name" value="TYROSINE-PROTEIN KINASE RECEPTOR"/>
    <property type="match status" value="1"/>
</dbReference>
<dbReference type="InterPro" id="IPR000742">
    <property type="entry name" value="EGF"/>
</dbReference>
<sequence>MPHLRQRPQTWALVLLLIATVLNNVALARVDCRVDSCTNGGACVVHGNFTECVCPSAWQGLRCQYPTVCRTNFDCARGLCQNGKCSCPGNWGGGACELRFTDLGYFYDLQQDKIEACPTGTYSSALYGSVCRPVILGQFPIRFGIYADSAATHITGCPQDHECIPPTYEPIACDDEETASYESGMCSDDACPPGWTGDYYCEKCPSGTYKNETSRAPCTTVPTGYYATIVMDEYVSSYELNGMNPAPVTSRASDIRSCPPGWACLGGSIKPFRCPSGLAKPAKDSCRPCPENHINNGQFAACIPCPAGTFAFSDTECLKIFTECPASMYSASGAAPWISTADLRVSFGSLTPEDVLHPYVLDNISYTYEQHYYSSEDLQEFTFNVTLNLYSGSTPTFSCVIRDIISDGWTEYVDDLGRLQQGSVLRQYLASDTMLVQGGTYVPTLEINRTPSRLSAKISSHTPITYDGPSFVGQGTTLIAELVYCDADASNSRVRGTSDPVDVEFAFLGGGQMSTTSFDYNDIIAGTFLPLDTNNFVVTAEAHENSANFVRADPTKQCFQLHAELSMDGWPSIESTEIVVSFILPPSFANSLGNNSMLYPVAGSAVFFQSSLTEQQEASRTNVIISGDFSAPIFVGCKDVVFVVNTTDSQVAVNWTVPSVLDNVGVTAFYASATPGLVKSWNDLPLTVTYDANDAAGNHESCTMVIDVRNIAWSEATLAVRMLNQATTFAAEEVESQLSTLMRRISLLDPIDSNPFQDFQIDLDDACVWAWRIQAPTNFQLQKRGGSSSLEFQLVTTMDAVVGSIDSSFFNHAFVRVDFENLLHANTQAPAQLDAHWFQAESVLDDRDGYRLRIWGSGADEVFDRHLVFSAMNIRIVLPELTRLQTQDVHLLNFSVRWASLDLRIPASTDDPENFLTLIKEDSEPPQLTCPLDMERTLGEDESSYILSYAEAVPRLLRDNKARIPNPHIVDFLSVSRTYRQLKAYNFADRLQELEDQLEGEGDLVVPREVERRHLKVLETLGSGHWGIVSKALLEENIMSGVPGFLVAVKILKTQSDEALIELTREAAFMAQFNHDNVVRLHGVITKDQPVIMIMEYCEHGSLQSFLRDNDTAPQQRLQMALDAAMGLAYLAGRGVVHRDVAARNVLLSSELRGKIADLGLTRQAEADSEYYTSKGGAVPVRWSAPEALEEHKFSQASDVWSWGILLYEIETKAALPYDGMSNQKVWINVAAGYRLEKPTQTPAALYALMRDCWAEETRSRPGFCEVVNRLEDFAISQNFSYEIPRPMSGDASLCTSAYTSAGYEKPVRTESPLPPLTPALSSTAVSPLPPPVAPRPTLQAPPHLSSRPVSANSGYERPQAASLASSHYDAPASTLPRRSKSPRASHHGHPAPQLTSVSEASELADLASSMPTVTTNDSAPTTFASPEATYLPLVGRGDQLLYADQALPDANSINRVETLRTSNPPSKRSSSACSSIASEPADQGYMNLYSSAIAAYETGVVRNSADNGAVIDMPNNESVNPLYKPHSRASSVGGLTRNNSRASSLV</sequence>
<dbReference type="InterPro" id="IPR000719">
    <property type="entry name" value="Prot_kinase_dom"/>
</dbReference>
<evidence type="ECO:0000259" key="16">
    <source>
        <dbReference type="PROSITE" id="PS50825"/>
    </source>
</evidence>